<gene>
    <name evidence="1" type="ORF">WJX84_012456</name>
</gene>
<comment type="caution">
    <text evidence="1">The sequence shown here is derived from an EMBL/GenBank/DDBJ whole genome shotgun (WGS) entry which is preliminary data.</text>
</comment>
<protein>
    <submittedName>
        <fullName evidence="1">Uncharacterized protein</fullName>
    </submittedName>
</protein>
<sequence length="108" mass="12004">MTAAAQRASATVIQQAWLGCYDDPSRSVCKRRLQRLFEPDAKRARLQTWTGRKAQALEGTKPMAALQSPCAGLQVGQHCPRRPTVQSFFDGCIWCQGDERRHSCAPGE</sequence>
<dbReference type="EMBL" id="JALJOV010000009">
    <property type="protein sequence ID" value="KAK9868887.1"/>
    <property type="molecule type" value="Genomic_DNA"/>
</dbReference>
<dbReference type="AlphaFoldDB" id="A0AAW1TG66"/>
<dbReference type="PROSITE" id="PS51257">
    <property type="entry name" value="PROKAR_LIPOPROTEIN"/>
    <property type="match status" value="1"/>
</dbReference>
<keyword evidence="2" id="KW-1185">Reference proteome</keyword>
<evidence type="ECO:0000313" key="1">
    <source>
        <dbReference type="EMBL" id="KAK9868887.1"/>
    </source>
</evidence>
<reference evidence="1 2" key="1">
    <citation type="journal article" date="2024" name="Nat. Commun.">
        <title>Phylogenomics reveals the evolutionary origins of lichenization in chlorophyte algae.</title>
        <authorList>
            <person name="Puginier C."/>
            <person name="Libourel C."/>
            <person name="Otte J."/>
            <person name="Skaloud P."/>
            <person name="Haon M."/>
            <person name="Grisel S."/>
            <person name="Petersen M."/>
            <person name="Berrin J.G."/>
            <person name="Delaux P.M."/>
            <person name="Dal Grande F."/>
            <person name="Keller J."/>
        </authorList>
    </citation>
    <scope>NUCLEOTIDE SEQUENCE [LARGE SCALE GENOMIC DNA]</scope>
    <source>
        <strain evidence="1 2">SAG 2523</strain>
    </source>
</reference>
<name>A0AAW1TG66_9CHLO</name>
<evidence type="ECO:0000313" key="2">
    <source>
        <dbReference type="Proteomes" id="UP001485043"/>
    </source>
</evidence>
<dbReference type="Proteomes" id="UP001485043">
    <property type="component" value="Unassembled WGS sequence"/>
</dbReference>
<accession>A0AAW1TG66</accession>
<organism evidence="1 2">
    <name type="scientific">Apatococcus fuscideae</name>
    <dbReference type="NCBI Taxonomy" id="2026836"/>
    <lineage>
        <taxon>Eukaryota</taxon>
        <taxon>Viridiplantae</taxon>
        <taxon>Chlorophyta</taxon>
        <taxon>core chlorophytes</taxon>
        <taxon>Trebouxiophyceae</taxon>
        <taxon>Chlorellales</taxon>
        <taxon>Chlorellaceae</taxon>
        <taxon>Apatococcus</taxon>
    </lineage>
</organism>
<proteinExistence type="predicted"/>